<dbReference type="Proteomes" id="UP001596044">
    <property type="component" value="Unassembled WGS sequence"/>
</dbReference>
<gene>
    <name evidence="4" type="ORF">ACFPOG_05650</name>
</gene>
<evidence type="ECO:0000256" key="1">
    <source>
        <dbReference type="ARBA" id="ARBA00023002"/>
    </source>
</evidence>
<dbReference type="RefSeq" id="WP_270877397.1">
    <property type="nucleotide sequence ID" value="NZ_JAQFVF010000001.1"/>
</dbReference>
<dbReference type="Gene3D" id="3.30.360.10">
    <property type="entry name" value="Dihydrodipicolinate Reductase, domain 2"/>
    <property type="match status" value="1"/>
</dbReference>
<evidence type="ECO:0000313" key="5">
    <source>
        <dbReference type="Proteomes" id="UP001596044"/>
    </source>
</evidence>
<evidence type="ECO:0000259" key="2">
    <source>
        <dbReference type="Pfam" id="PF01408"/>
    </source>
</evidence>
<dbReference type="Pfam" id="PF01408">
    <property type="entry name" value="GFO_IDH_MocA"/>
    <property type="match status" value="1"/>
</dbReference>
<dbReference type="SUPFAM" id="SSF51735">
    <property type="entry name" value="NAD(P)-binding Rossmann-fold domains"/>
    <property type="match status" value="1"/>
</dbReference>
<dbReference type="SUPFAM" id="SSF55347">
    <property type="entry name" value="Glyceraldehyde-3-phosphate dehydrogenase-like, C-terminal domain"/>
    <property type="match status" value="1"/>
</dbReference>
<organism evidence="4 5">
    <name type="scientific">Paenibacillus aestuarii</name>
    <dbReference type="NCBI Taxonomy" id="516965"/>
    <lineage>
        <taxon>Bacteria</taxon>
        <taxon>Bacillati</taxon>
        <taxon>Bacillota</taxon>
        <taxon>Bacilli</taxon>
        <taxon>Bacillales</taxon>
        <taxon>Paenibacillaceae</taxon>
        <taxon>Paenibacillus</taxon>
    </lineage>
</organism>
<dbReference type="Pfam" id="PF22725">
    <property type="entry name" value="GFO_IDH_MocA_C3"/>
    <property type="match status" value="1"/>
</dbReference>
<dbReference type="InterPro" id="IPR000683">
    <property type="entry name" value="Gfo/Idh/MocA-like_OxRdtase_N"/>
</dbReference>
<dbReference type="InterPro" id="IPR036291">
    <property type="entry name" value="NAD(P)-bd_dom_sf"/>
</dbReference>
<dbReference type="InterPro" id="IPR055170">
    <property type="entry name" value="GFO_IDH_MocA-like_dom"/>
</dbReference>
<evidence type="ECO:0000313" key="4">
    <source>
        <dbReference type="EMBL" id="MFC5447733.1"/>
    </source>
</evidence>
<reference evidence="5" key="1">
    <citation type="journal article" date="2019" name="Int. J. Syst. Evol. Microbiol.">
        <title>The Global Catalogue of Microorganisms (GCM) 10K type strain sequencing project: providing services to taxonomists for standard genome sequencing and annotation.</title>
        <authorList>
            <consortium name="The Broad Institute Genomics Platform"/>
            <consortium name="The Broad Institute Genome Sequencing Center for Infectious Disease"/>
            <person name="Wu L."/>
            <person name="Ma J."/>
        </authorList>
    </citation>
    <scope>NUCLEOTIDE SEQUENCE [LARGE SCALE GENOMIC DNA]</scope>
    <source>
        <strain evidence="5">KACC 11904</strain>
    </source>
</reference>
<name>A0ABW0K360_9BACL</name>
<dbReference type="PANTHER" id="PTHR43818">
    <property type="entry name" value="BCDNA.GH03377"/>
    <property type="match status" value="1"/>
</dbReference>
<comment type="caution">
    <text evidence="4">The sequence shown here is derived from an EMBL/GenBank/DDBJ whole genome shotgun (WGS) entry which is preliminary data.</text>
</comment>
<keyword evidence="5" id="KW-1185">Reference proteome</keyword>
<dbReference type="InterPro" id="IPR050463">
    <property type="entry name" value="Gfo/Idh/MocA_oxidrdct_glycsds"/>
</dbReference>
<proteinExistence type="predicted"/>
<keyword evidence="1" id="KW-0560">Oxidoreductase</keyword>
<feature type="domain" description="GFO/IDH/MocA-like oxidoreductase" evidence="3">
    <location>
        <begin position="134"/>
        <end position="255"/>
    </location>
</feature>
<feature type="domain" description="Gfo/Idh/MocA-like oxidoreductase N-terminal" evidence="2">
    <location>
        <begin position="8"/>
        <end position="121"/>
    </location>
</feature>
<sequence length="324" mass="35661">MKDLRKVGIGIIGLGGVGQKVLQTFARHPQAEVRAVCDTDVALLARTKAMGNDLFASTQYEDVLAHDQVDLIYIAVPPKYHYPIVMSAIAKQKHILCEKPLANSLEEAEDMLRGAADSKIVHAMNFPTFFRPSYREFSRCLQERRIGELRRVEVTLNFPVWPRAWQQNAWIGSREQGGFVREVLPHFIQLILAEFGDLRQIASSLEYPADTQLCETGILALLELDRQVPVLITGMSGAAAAEHVALTAIGTHGTASLTNWSQFLYAASGEPLAPVELAETDHLYAMVDGVIQSVLGHTSVVVNFATGYKVQRILEGLRGSGALR</sequence>
<evidence type="ECO:0000259" key="3">
    <source>
        <dbReference type="Pfam" id="PF22725"/>
    </source>
</evidence>
<dbReference type="EMBL" id="JBHSMJ010000009">
    <property type="protein sequence ID" value="MFC5447733.1"/>
    <property type="molecule type" value="Genomic_DNA"/>
</dbReference>
<accession>A0ABW0K360</accession>
<dbReference type="Gene3D" id="3.40.50.720">
    <property type="entry name" value="NAD(P)-binding Rossmann-like Domain"/>
    <property type="match status" value="1"/>
</dbReference>
<protein>
    <submittedName>
        <fullName evidence="4">Gfo/Idh/MocA family protein</fullName>
    </submittedName>
</protein>
<dbReference type="PANTHER" id="PTHR43818:SF11">
    <property type="entry name" value="BCDNA.GH03377"/>
    <property type="match status" value="1"/>
</dbReference>